<dbReference type="InterPro" id="IPR005338">
    <property type="entry name" value="Anhydro_N_Ac-Mur_kinase"/>
</dbReference>
<dbReference type="InterPro" id="IPR043129">
    <property type="entry name" value="ATPase_NBD"/>
</dbReference>
<sequence>MPRLPDIFIGLMSGTSLDGADAVACRFEDNHAQFLGHAHLPYPTSLRNQLLSLLTTGEDEINRCGHAGIQLAYFYASVVEKLLQQTCLNRKEIRAIGVHGQTIRHCPQAGFTFQLNNPALLAELSGIDVIADFRSRDMAAGGEGAPLVPAFHACVFSSKDPRAIVNIGGIANVTLLKDNSILGFDCGPGNTLMDIWVQKHCGLLYDENGRWAQKGTVIVELLNSLLADPYFERRPPKSTGREYFNEKWLKERFPDLVQLPAQDVQRTLLALTARCILDAVNNVQPLTRELFVCGGGALNSLLMQELAKGPYVVRSTSALGVDPMHVESMAFAWLAYRFVNKKAGNLPAVTRARGERILGALYPAD</sequence>
<evidence type="ECO:0000313" key="3">
    <source>
        <dbReference type="Proteomes" id="UP000777002"/>
    </source>
</evidence>
<evidence type="ECO:0000313" key="2">
    <source>
        <dbReference type="EMBL" id="MBM6929135.1"/>
    </source>
</evidence>
<dbReference type="Gene3D" id="3.30.420.40">
    <property type="match status" value="2"/>
</dbReference>
<dbReference type="EC" id="2.7.1.170" evidence="1"/>
<dbReference type="HAMAP" id="MF_01270">
    <property type="entry name" value="AnhMurNAc_kinase"/>
    <property type="match status" value="1"/>
</dbReference>
<dbReference type="PANTHER" id="PTHR30605:SF0">
    <property type="entry name" value="ANHYDRO-N-ACETYLMURAMIC ACID KINASE"/>
    <property type="match status" value="1"/>
</dbReference>
<keyword evidence="1" id="KW-0067">ATP-binding</keyword>
<dbReference type="GO" id="GO:0016301">
    <property type="term" value="F:kinase activity"/>
    <property type="evidence" value="ECO:0007669"/>
    <property type="project" value="UniProtKB-KW"/>
</dbReference>
<gene>
    <name evidence="1" type="primary">anmK</name>
    <name evidence="2" type="ORF">H5985_07630</name>
</gene>
<dbReference type="CDD" id="cd24050">
    <property type="entry name" value="ASKHA_NBD_ANMK"/>
    <property type="match status" value="1"/>
</dbReference>
<dbReference type="EMBL" id="JACJKX010000014">
    <property type="protein sequence ID" value="MBM6929135.1"/>
    <property type="molecule type" value="Genomic_DNA"/>
</dbReference>
<comment type="caution">
    <text evidence="2">The sequence shown here is derived from an EMBL/GenBank/DDBJ whole genome shotgun (WGS) entry which is preliminary data.</text>
</comment>
<keyword evidence="3" id="KW-1185">Reference proteome</keyword>
<comment type="pathway">
    <text evidence="1">Cell wall biogenesis; peptidoglycan recycling.</text>
</comment>
<dbReference type="Proteomes" id="UP000777002">
    <property type="component" value="Unassembled WGS sequence"/>
</dbReference>
<evidence type="ECO:0000256" key="1">
    <source>
        <dbReference type="HAMAP-Rule" id="MF_01270"/>
    </source>
</evidence>
<keyword evidence="1" id="KW-0119">Carbohydrate metabolism</keyword>
<comment type="pathway">
    <text evidence="1">Amino-sugar metabolism; 1,6-anhydro-N-acetylmuramate degradation.</text>
</comment>
<keyword evidence="1 2" id="KW-0418">Kinase</keyword>
<comment type="similarity">
    <text evidence="1">Belongs to the anhydro-N-acetylmuramic acid kinase family.</text>
</comment>
<keyword evidence="1" id="KW-0547">Nucleotide-binding</keyword>
<comment type="catalytic activity">
    <reaction evidence="1">
        <text>1,6-anhydro-N-acetyl-beta-muramate + ATP + H2O = N-acetyl-D-muramate 6-phosphate + ADP + H(+)</text>
        <dbReference type="Rhea" id="RHEA:24952"/>
        <dbReference type="ChEBI" id="CHEBI:15377"/>
        <dbReference type="ChEBI" id="CHEBI:15378"/>
        <dbReference type="ChEBI" id="CHEBI:30616"/>
        <dbReference type="ChEBI" id="CHEBI:58690"/>
        <dbReference type="ChEBI" id="CHEBI:58722"/>
        <dbReference type="ChEBI" id="CHEBI:456216"/>
        <dbReference type="EC" id="2.7.1.170"/>
    </reaction>
</comment>
<dbReference type="RefSeq" id="WP_205050721.1">
    <property type="nucleotide sequence ID" value="NZ_JACJKX010000014.1"/>
</dbReference>
<keyword evidence="1 2" id="KW-0808">Transferase</keyword>
<accession>A0ABS2GTF9</accession>
<comment type="function">
    <text evidence="1">Catalyzes the specific phosphorylation of 1,6-anhydro-N-acetylmuramic acid (anhMurNAc) with the simultaneous cleavage of the 1,6-anhydro ring, generating MurNAc-6-P. Is required for the utilization of anhMurNAc either imported from the medium or derived from its own cell wall murein, and thus plays a role in cell wall recycling.</text>
</comment>
<dbReference type="SUPFAM" id="SSF53067">
    <property type="entry name" value="Actin-like ATPase domain"/>
    <property type="match status" value="1"/>
</dbReference>
<proteinExistence type="inferred from homology"/>
<feature type="binding site" evidence="1">
    <location>
        <begin position="14"/>
        <end position="21"/>
    </location>
    <ligand>
        <name>ATP</name>
        <dbReference type="ChEBI" id="CHEBI:30616"/>
    </ligand>
</feature>
<organism evidence="2 3">
    <name type="scientific">Parasutterella secunda</name>
    <dbReference type="NCBI Taxonomy" id="626947"/>
    <lineage>
        <taxon>Bacteria</taxon>
        <taxon>Pseudomonadati</taxon>
        <taxon>Pseudomonadota</taxon>
        <taxon>Betaproteobacteria</taxon>
        <taxon>Burkholderiales</taxon>
        <taxon>Sutterellaceae</taxon>
        <taxon>Parasutterella</taxon>
    </lineage>
</organism>
<reference evidence="2 3" key="1">
    <citation type="journal article" date="2021" name="Sci. Rep.">
        <title>The distribution of antibiotic resistance genes in chicken gut microbiota commensals.</title>
        <authorList>
            <person name="Juricova H."/>
            <person name="Matiasovicova J."/>
            <person name="Kubasova T."/>
            <person name="Cejkova D."/>
            <person name="Rychlik I."/>
        </authorList>
    </citation>
    <scope>NUCLEOTIDE SEQUENCE [LARGE SCALE GENOMIC DNA]</scope>
    <source>
        <strain evidence="2 3">An562</strain>
    </source>
</reference>
<dbReference type="Pfam" id="PF03702">
    <property type="entry name" value="AnmK"/>
    <property type="match status" value="1"/>
</dbReference>
<name>A0ABS2GTF9_9BURK</name>
<dbReference type="NCBIfam" id="NF007139">
    <property type="entry name" value="PRK09585.1-3"/>
    <property type="match status" value="1"/>
</dbReference>
<protein>
    <recommendedName>
        <fullName evidence="1">Anhydro-N-acetylmuramic acid kinase</fullName>
        <ecNumber evidence="1">2.7.1.170</ecNumber>
    </recommendedName>
    <alternativeName>
        <fullName evidence="1">AnhMurNAc kinase</fullName>
    </alternativeName>
</protein>
<dbReference type="PANTHER" id="PTHR30605">
    <property type="entry name" value="ANHYDRO-N-ACETYLMURAMIC ACID KINASE"/>
    <property type="match status" value="1"/>
</dbReference>